<dbReference type="GeneID" id="20241680"/>
<feature type="signal peptide" evidence="1">
    <location>
        <begin position="1"/>
        <end position="18"/>
    </location>
</feature>
<dbReference type="SUPFAM" id="SSF56436">
    <property type="entry name" value="C-type lectin-like"/>
    <property type="match status" value="1"/>
</dbReference>
<dbReference type="PROSITE" id="PS50041">
    <property type="entry name" value="C_TYPE_LECTIN_2"/>
    <property type="match status" value="1"/>
</dbReference>
<gene>
    <name evidence="3" type="ORF">LOTGIDRAFT_171196</name>
</gene>
<dbReference type="InterPro" id="IPR016186">
    <property type="entry name" value="C-type_lectin-like/link_sf"/>
</dbReference>
<dbReference type="Pfam" id="PF00059">
    <property type="entry name" value="Lectin_C"/>
    <property type="match status" value="1"/>
</dbReference>
<name>V4CMS2_LOTGI</name>
<dbReference type="CDD" id="cd00037">
    <property type="entry name" value="CLECT"/>
    <property type="match status" value="1"/>
</dbReference>
<organism evidence="3 4">
    <name type="scientific">Lottia gigantea</name>
    <name type="common">Giant owl limpet</name>
    <dbReference type="NCBI Taxonomy" id="225164"/>
    <lineage>
        <taxon>Eukaryota</taxon>
        <taxon>Metazoa</taxon>
        <taxon>Spiralia</taxon>
        <taxon>Lophotrochozoa</taxon>
        <taxon>Mollusca</taxon>
        <taxon>Gastropoda</taxon>
        <taxon>Patellogastropoda</taxon>
        <taxon>Lottioidea</taxon>
        <taxon>Lottiidae</taxon>
        <taxon>Lottia</taxon>
    </lineage>
</organism>
<dbReference type="PANTHER" id="PTHR22801">
    <property type="entry name" value="LITHOSTATHINE"/>
    <property type="match status" value="1"/>
</dbReference>
<dbReference type="KEGG" id="lgi:LOTGIDRAFT_171196"/>
<evidence type="ECO:0000313" key="3">
    <source>
        <dbReference type="EMBL" id="ESP03665.1"/>
    </source>
</evidence>
<keyword evidence="1" id="KW-0732">Signal</keyword>
<accession>V4CMS2</accession>
<dbReference type="InterPro" id="IPR001304">
    <property type="entry name" value="C-type_lectin-like"/>
</dbReference>
<protein>
    <recommendedName>
        <fullName evidence="2">C-type lectin domain-containing protein</fullName>
    </recommendedName>
</protein>
<evidence type="ECO:0000256" key="1">
    <source>
        <dbReference type="SAM" id="SignalP"/>
    </source>
</evidence>
<dbReference type="InterPro" id="IPR016187">
    <property type="entry name" value="CTDL_fold"/>
</dbReference>
<dbReference type="HOGENOM" id="CLU_1688715_0_0_1"/>
<feature type="domain" description="C-type lectin" evidence="2">
    <location>
        <begin position="29"/>
        <end position="136"/>
    </location>
</feature>
<dbReference type="EMBL" id="KB199929">
    <property type="protein sequence ID" value="ESP03665.1"/>
    <property type="molecule type" value="Genomic_DNA"/>
</dbReference>
<dbReference type="RefSeq" id="XP_009045639.1">
    <property type="nucleotide sequence ID" value="XM_009047391.1"/>
</dbReference>
<dbReference type="Gene3D" id="3.10.100.10">
    <property type="entry name" value="Mannose-Binding Protein A, subunit A"/>
    <property type="match status" value="1"/>
</dbReference>
<dbReference type="SMART" id="SM00034">
    <property type="entry name" value="CLECT"/>
    <property type="match status" value="1"/>
</dbReference>
<evidence type="ECO:0000259" key="2">
    <source>
        <dbReference type="PROSITE" id="PS50041"/>
    </source>
</evidence>
<reference evidence="3 4" key="1">
    <citation type="journal article" date="2013" name="Nature">
        <title>Insights into bilaterian evolution from three spiralian genomes.</title>
        <authorList>
            <person name="Simakov O."/>
            <person name="Marletaz F."/>
            <person name="Cho S.J."/>
            <person name="Edsinger-Gonzales E."/>
            <person name="Havlak P."/>
            <person name="Hellsten U."/>
            <person name="Kuo D.H."/>
            <person name="Larsson T."/>
            <person name="Lv J."/>
            <person name="Arendt D."/>
            <person name="Savage R."/>
            <person name="Osoegawa K."/>
            <person name="de Jong P."/>
            <person name="Grimwood J."/>
            <person name="Chapman J.A."/>
            <person name="Shapiro H."/>
            <person name="Aerts A."/>
            <person name="Otillar R.P."/>
            <person name="Terry A.Y."/>
            <person name="Boore J.L."/>
            <person name="Grigoriev I.V."/>
            <person name="Lindberg D.R."/>
            <person name="Seaver E.C."/>
            <person name="Weisblat D.A."/>
            <person name="Putnam N.H."/>
            <person name="Rokhsar D.S."/>
        </authorList>
    </citation>
    <scope>NUCLEOTIDE SEQUENCE [LARGE SCALE GENOMIC DNA]</scope>
</reference>
<dbReference type="CTD" id="20241680"/>
<dbReference type="PANTHER" id="PTHR22801:SF63">
    <property type="entry name" value="C-TYPE LECTIN DOMAIN-CONTAINING PROTEIN"/>
    <property type="match status" value="1"/>
</dbReference>
<keyword evidence="4" id="KW-1185">Reference proteome</keyword>
<dbReference type="Proteomes" id="UP000030746">
    <property type="component" value="Unassembled WGS sequence"/>
</dbReference>
<sequence>MDFGIVYHLIYLLAFTSASCPSGSKFYQARGLCFKLFTVSKNYTEADIACKDKGGILARIKDGAIQNFTEDKYAGKYFWIGLEDDDNDGVYMWADNSSAMYNNWQTTPPSGRCARYTKSGLWIAELCSEILWFLCELPKGPNKWNFLPSINNHRSH</sequence>
<dbReference type="AlphaFoldDB" id="V4CMS2"/>
<proteinExistence type="predicted"/>
<dbReference type="OrthoDB" id="6055628at2759"/>
<evidence type="ECO:0000313" key="4">
    <source>
        <dbReference type="Proteomes" id="UP000030746"/>
    </source>
</evidence>
<dbReference type="InterPro" id="IPR050801">
    <property type="entry name" value="Ca-Dep_Lectins_ImmuneDev"/>
</dbReference>
<feature type="chain" id="PRO_5004718057" description="C-type lectin domain-containing protein" evidence="1">
    <location>
        <begin position="19"/>
        <end position="156"/>
    </location>
</feature>
<dbReference type="OMA" id="ERHEYIC"/>